<evidence type="ECO:0000313" key="8">
    <source>
        <dbReference type="Proteomes" id="UP001227230"/>
    </source>
</evidence>
<evidence type="ECO:0000259" key="6">
    <source>
        <dbReference type="Pfam" id="PF03088"/>
    </source>
</evidence>
<keyword evidence="4" id="KW-0325">Glycoprotein</keyword>
<comment type="similarity">
    <text evidence="2">Belongs to the strictosidine synthase family.</text>
</comment>
<protein>
    <recommendedName>
        <fullName evidence="6">Strictosidine synthase conserved region domain-containing protein</fullName>
    </recommendedName>
</protein>
<proteinExistence type="inferred from homology"/>
<keyword evidence="5" id="KW-0732">Signal</keyword>
<evidence type="ECO:0000256" key="2">
    <source>
        <dbReference type="ARBA" id="ARBA00009191"/>
    </source>
</evidence>
<feature type="domain" description="Strictosidine synthase conserved region" evidence="6">
    <location>
        <begin position="148"/>
        <end position="233"/>
    </location>
</feature>
<dbReference type="InterPro" id="IPR018119">
    <property type="entry name" value="Strictosidine_synth_cons-reg"/>
</dbReference>
<dbReference type="Pfam" id="PF03088">
    <property type="entry name" value="Str_synth"/>
    <property type="match status" value="1"/>
</dbReference>
<evidence type="ECO:0000256" key="5">
    <source>
        <dbReference type="SAM" id="SignalP"/>
    </source>
</evidence>
<gene>
    <name evidence="7" type="ORF">VitviT2T_016082</name>
</gene>
<feature type="chain" id="PRO_5047116683" description="Strictosidine synthase conserved region domain-containing protein" evidence="5">
    <location>
        <begin position="23"/>
        <end position="390"/>
    </location>
</feature>
<evidence type="ECO:0000256" key="1">
    <source>
        <dbReference type="ARBA" id="ARBA00004116"/>
    </source>
</evidence>
<dbReference type="PANTHER" id="PTHR10426">
    <property type="entry name" value="STRICTOSIDINE SYNTHASE-RELATED"/>
    <property type="match status" value="1"/>
</dbReference>
<feature type="signal peptide" evidence="5">
    <location>
        <begin position="1"/>
        <end position="22"/>
    </location>
</feature>
<reference evidence="7 8" key="1">
    <citation type="journal article" date="2023" name="Hortic Res">
        <title>The complete reference genome for grapevine (Vitis vinifera L.) genetics and breeding.</title>
        <authorList>
            <person name="Shi X."/>
            <person name="Cao S."/>
            <person name="Wang X."/>
            <person name="Huang S."/>
            <person name="Wang Y."/>
            <person name="Liu Z."/>
            <person name="Liu W."/>
            <person name="Leng X."/>
            <person name="Peng Y."/>
            <person name="Wang N."/>
            <person name="Wang Y."/>
            <person name="Ma Z."/>
            <person name="Xu X."/>
            <person name="Zhang F."/>
            <person name="Xue H."/>
            <person name="Zhong H."/>
            <person name="Wang Y."/>
            <person name="Zhang K."/>
            <person name="Velt A."/>
            <person name="Avia K."/>
            <person name="Holtgrawe D."/>
            <person name="Grimplet J."/>
            <person name="Matus J.T."/>
            <person name="Ware D."/>
            <person name="Wu X."/>
            <person name="Wang H."/>
            <person name="Liu C."/>
            <person name="Fang Y."/>
            <person name="Rustenholz C."/>
            <person name="Cheng Z."/>
            <person name="Xiao H."/>
            <person name="Zhou Y."/>
        </authorList>
    </citation>
    <scope>NUCLEOTIDE SEQUENCE [LARGE SCALE GENOMIC DNA]</scope>
    <source>
        <strain evidence="8">cv. Pinot noir / PN40024</strain>
        <tissue evidence="7">Leaf</tissue>
    </source>
</reference>
<dbReference type="PANTHER" id="PTHR10426:SF86">
    <property type="entry name" value="PROTEIN STRICTOSIDINE SYNTHASE-LIKE 10-LIKE"/>
    <property type="match status" value="1"/>
</dbReference>
<name>A0ABY9CRY0_VITVI</name>
<keyword evidence="8" id="KW-1185">Reference proteome</keyword>
<dbReference type="SUPFAM" id="SSF63829">
    <property type="entry name" value="Calcium-dependent phosphotriesterase"/>
    <property type="match status" value="1"/>
</dbReference>
<dbReference type="InterPro" id="IPR011042">
    <property type="entry name" value="6-blade_b-propeller_TolB-like"/>
</dbReference>
<dbReference type="Pfam" id="PF20067">
    <property type="entry name" value="SSL_N"/>
    <property type="match status" value="1"/>
</dbReference>
<dbReference type="EMBL" id="CP126657">
    <property type="protein sequence ID" value="WJZ97480.1"/>
    <property type="molecule type" value="Genomic_DNA"/>
</dbReference>
<organism evidence="7 8">
    <name type="scientific">Vitis vinifera</name>
    <name type="common">Grape</name>
    <dbReference type="NCBI Taxonomy" id="29760"/>
    <lineage>
        <taxon>Eukaryota</taxon>
        <taxon>Viridiplantae</taxon>
        <taxon>Streptophyta</taxon>
        <taxon>Embryophyta</taxon>
        <taxon>Tracheophyta</taxon>
        <taxon>Spermatophyta</taxon>
        <taxon>Magnoliopsida</taxon>
        <taxon>eudicotyledons</taxon>
        <taxon>Gunneridae</taxon>
        <taxon>Pentapetalae</taxon>
        <taxon>rosids</taxon>
        <taxon>Vitales</taxon>
        <taxon>Vitaceae</taxon>
        <taxon>Viteae</taxon>
        <taxon>Vitis</taxon>
    </lineage>
</organism>
<evidence type="ECO:0000256" key="3">
    <source>
        <dbReference type="ARBA" id="ARBA00022554"/>
    </source>
</evidence>
<dbReference type="PROSITE" id="PS51257">
    <property type="entry name" value="PROKAR_LIPOPROTEIN"/>
    <property type="match status" value="1"/>
</dbReference>
<dbReference type="Proteomes" id="UP001227230">
    <property type="component" value="Chromosome 10"/>
</dbReference>
<evidence type="ECO:0000313" key="7">
    <source>
        <dbReference type="EMBL" id="WJZ97480.1"/>
    </source>
</evidence>
<accession>A0ABY9CRY0</accession>
<sequence length="390" mass="43773">MKLSQFFIFSFISISLFGCVNSHQALKYNTLELPSGVFGPESIAFDCNGDGPYTGISDGRILKWQGSKHGWKEFAITSPFRIPNFCDGSLNLAIEQVCGRPLGLKFNEATCDLYIADAYFGLLVVGQNGGVAKQVAISAEGVPFRFTNALDIDQNTGVVYFTDTSTIFQRWAYAIAMQIGDKTGRLLKYDPRTKEVTVLLRGLSFSNGVALSEDKDFVLVTETTAAKVTRYWTFTQLVGCPDNIQRNINGEFWVAQNNCGRPEVKVRPHGSSHVLHHEEVIPRHPLRIRRRQWNRIHRRRQRRNGLLFPRSTAILPPRQLILTIPLIFFSLGSWSNSYTVRFTPIPRKSLSTTWHMQQEPRLKITTAFSDASFATRSSGSAMTLVASAVV</sequence>
<dbReference type="Gene3D" id="2.120.10.30">
    <property type="entry name" value="TolB, C-terminal domain"/>
    <property type="match status" value="1"/>
</dbReference>
<keyword evidence="3" id="KW-0926">Vacuole</keyword>
<evidence type="ECO:0000256" key="4">
    <source>
        <dbReference type="ARBA" id="ARBA00023180"/>
    </source>
</evidence>
<comment type="subcellular location">
    <subcellularLocation>
        <location evidence="1">Vacuole</location>
    </subcellularLocation>
</comment>